<keyword evidence="6" id="KW-0812">Transmembrane</keyword>
<keyword evidence="9" id="KW-0472">Membrane</keyword>
<dbReference type="RefSeq" id="WP_191153786.1">
    <property type="nucleotide sequence ID" value="NZ_JACWUN010000002.1"/>
</dbReference>
<dbReference type="InterPro" id="IPR051045">
    <property type="entry name" value="TonB-dependent_transducer"/>
</dbReference>
<dbReference type="InterPro" id="IPR037682">
    <property type="entry name" value="TonB_C"/>
</dbReference>
<keyword evidence="8" id="KW-1133">Transmembrane helix</keyword>
<dbReference type="PANTHER" id="PTHR33446:SF2">
    <property type="entry name" value="PROTEIN TONB"/>
    <property type="match status" value="1"/>
</dbReference>
<evidence type="ECO:0000256" key="4">
    <source>
        <dbReference type="ARBA" id="ARBA00022475"/>
    </source>
</evidence>
<dbReference type="Gene3D" id="3.30.1150.10">
    <property type="match status" value="1"/>
</dbReference>
<keyword evidence="7" id="KW-0653">Protein transport</keyword>
<dbReference type="Pfam" id="PF03544">
    <property type="entry name" value="TonB_C"/>
    <property type="match status" value="1"/>
</dbReference>
<evidence type="ECO:0000256" key="1">
    <source>
        <dbReference type="ARBA" id="ARBA00004383"/>
    </source>
</evidence>
<feature type="region of interest" description="Disordered" evidence="10">
    <location>
        <begin position="54"/>
        <end position="194"/>
    </location>
</feature>
<sequence>MDNLSSQKSTRIVSRTHLFLACLLLSLLLHVVAILLLQTAEPVATTSQPTVIQLVDMPPPEPEPEPEPQPSYEIDQPPRPPEPEQEVESPRRAERDQRVEREQAPPGDDVRDQRQGIMPTPAQPPKPAPLPPSVPEPPAAAAPAAAPTPPPTTPADPEQPQPRTEEGPQEAQRLTEDPAPLEQQEPPRLTRDQLFPSPSRLAEIAAGQQDPRDRNRQRDDVEPGEEIWLNLQHDRLVSFFRRFHDRVERVWNYPAEAAMNGIDGTLELLIIVNKEGELIDVDLRRTSGSDLLDFEAIQAVYRAAPFGPLGRHYPHDQLRIRAYFEYRLSGRYIYGR</sequence>
<comment type="similarity">
    <text evidence="2">Belongs to the TonB family.</text>
</comment>
<dbReference type="EMBL" id="JACWUN010000002">
    <property type="protein sequence ID" value="MBD1399512.1"/>
    <property type="molecule type" value="Genomic_DNA"/>
</dbReference>
<keyword evidence="4" id="KW-1003">Cell membrane</keyword>
<evidence type="ECO:0000256" key="10">
    <source>
        <dbReference type="SAM" id="MobiDB-lite"/>
    </source>
</evidence>
<evidence type="ECO:0000256" key="8">
    <source>
        <dbReference type="ARBA" id="ARBA00022989"/>
    </source>
</evidence>
<evidence type="ECO:0000259" key="11">
    <source>
        <dbReference type="PROSITE" id="PS52015"/>
    </source>
</evidence>
<dbReference type="GO" id="GO:0098797">
    <property type="term" value="C:plasma membrane protein complex"/>
    <property type="evidence" value="ECO:0007669"/>
    <property type="project" value="TreeGrafter"/>
</dbReference>
<evidence type="ECO:0000256" key="2">
    <source>
        <dbReference type="ARBA" id="ARBA00006555"/>
    </source>
</evidence>
<name>A0A8J6UKJ4_9BACT</name>
<keyword evidence="5" id="KW-0997">Cell inner membrane</keyword>
<accession>A0A8J6UKJ4</accession>
<keyword evidence="3" id="KW-0813">Transport</keyword>
<feature type="compositionally biased region" description="Pro residues" evidence="10">
    <location>
        <begin position="121"/>
        <end position="160"/>
    </location>
</feature>
<evidence type="ECO:0000256" key="7">
    <source>
        <dbReference type="ARBA" id="ARBA00022927"/>
    </source>
</evidence>
<reference evidence="12" key="1">
    <citation type="submission" date="2020-09" db="EMBL/GenBank/DDBJ databases">
        <title>Pelobacter alkaliphilus sp. nov., a novel anaerobic arsenate-reducing bacterium from terrestrial mud volcano.</title>
        <authorList>
            <person name="Khomyakova M.A."/>
            <person name="Merkel A.Y."/>
            <person name="Slobodkin A.I."/>
        </authorList>
    </citation>
    <scope>NUCLEOTIDE SEQUENCE</scope>
    <source>
        <strain evidence="12">M08fum</strain>
    </source>
</reference>
<dbReference type="SUPFAM" id="SSF74653">
    <property type="entry name" value="TolA/TonB C-terminal domain"/>
    <property type="match status" value="1"/>
</dbReference>
<feature type="compositionally biased region" description="Basic and acidic residues" evidence="10">
    <location>
        <begin position="88"/>
        <end position="114"/>
    </location>
</feature>
<dbReference type="GO" id="GO:0055085">
    <property type="term" value="P:transmembrane transport"/>
    <property type="evidence" value="ECO:0007669"/>
    <property type="project" value="InterPro"/>
</dbReference>
<comment type="subcellular location">
    <subcellularLocation>
        <location evidence="1">Cell inner membrane</location>
        <topology evidence="1">Single-pass membrane protein</topology>
        <orientation evidence="1">Periplasmic side</orientation>
    </subcellularLocation>
</comment>
<dbReference type="PROSITE" id="PS52015">
    <property type="entry name" value="TONB_CTD"/>
    <property type="match status" value="1"/>
</dbReference>
<dbReference type="NCBIfam" id="TIGR01352">
    <property type="entry name" value="tonB_Cterm"/>
    <property type="match status" value="1"/>
</dbReference>
<feature type="domain" description="TonB C-terminal" evidence="11">
    <location>
        <begin position="238"/>
        <end position="335"/>
    </location>
</feature>
<dbReference type="PANTHER" id="PTHR33446">
    <property type="entry name" value="PROTEIN TONB-RELATED"/>
    <property type="match status" value="1"/>
</dbReference>
<protein>
    <submittedName>
        <fullName evidence="12">TonB family protein</fullName>
    </submittedName>
</protein>
<dbReference type="InterPro" id="IPR006260">
    <property type="entry name" value="TonB/TolA_C"/>
</dbReference>
<dbReference type="Proteomes" id="UP000632828">
    <property type="component" value="Unassembled WGS sequence"/>
</dbReference>
<dbReference type="GO" id="GO:0031992">
    <property type="term" value="F:energy transducer activity"/>
    <property type="evidence" value="ECO:0007669"/>
    <property type="project" value="TreeGrafter"/>
</dbReference>
<proteinExistence type="inferred from homology"/>
<keyword evidence="13" id="KW-1185">Reference proteome</keyword>
<dbReference type="GO" id="GO:0015031">
    <property type="term" value="P:protein transport"/>
    <property type="evidence" value="ECO:0007669"/>
    <property type="project" value="UniProtKB-KW"/>
</dbReference>
<evidence type="ECO:0000256" key="6">
    <source>
        <dbReference type="ARBA" id="ARBA00022692"/>
    </source>
</evidence>
<evidence type="ECO:0000256" key="3">
    <source>
        <dbReference type="ARBA" id="ARBA00022448"/>
    </source>
</evidence>
<evidence type="ECO:0000313" key="13">
    <source>
        <dbReference type="Proteomes" id="UP000632828"/>
    </source>
</evidence>
<comment type="caution">
    <text evidence="12">The sequence shown here is derived from an EMBL/GenBank/DDBJ whole genome shotgun (WGS) entry which is preliminary data.</text>
</comment>
<evidence type="ECO:0000256" key="9">
    <source>
        <dbReference type="ARBA" id="ARBA00023136"/>
    </source>
</evidence>
<dbReference type="AlphaFoldDB" id="A0A8J6UKJ4"/>
<evidence type="ECO:0000313" key="12">
    <source>
        <dbReference type="EMBL" id="MBD1399512.1"/>
    </source>
</evidence>
<evidence type="ECO:0000256" key="5">
    <source>
        <dbReference type="ARBA" id="ARBA00022519"/>
    </source>
</evidence>
<gene>
    <name evidence="12" type="ORF">ICT70_02405</name>
</gene>
<organism evidence="12 13">
    <name type="scientific">Pelovirga terrestris</name>
    <dbReference type="NCBI Taxonomy" id="2771352"/>
    <lineage>
        <taxon>Bacteria</taxon>
        <taxon>Pseudomonadati</taxon>
        <taxon>Thermodesulfobacteriota</taxon>
        <taxon>Desulfuromonadia</taxon>
        <taxon>Geobacterales</taxon>
        <taxon>Geobacteraceae</taxon>
        <taxon>Pelovirga</taxon>
    </lineage>
</organism>